<keyword evidence="5" id="KW-0653">Protein transport</keyword>
<keyword evidence="3" id="KW-1003">Cell membrane</keyword>
<feature type="transmembrane region" description="Helical" evidence="10">
    <location>
        <begin position="1008"/>
        <end position="1030"/>
    </location>
</feature>
<evidence type="ECO:0000256" key="2">
    <source>
        <dbReference type="ARBA" id="ARBA00022448"/>
    </source>
</evidence>
<feature type="domain" description="Protein export membrane protein SecD/SecF C-terminal" evidence="11">
    <location>
        <begin position="951"/>
        <end position="1031"/>
    </location>
</feature>
<keyword evidence="9" id="KW-0175">Coiled coil</keyword>
<feature type="transmembrane region" description="Helical" evidence="10">
    <location>
        <begin position="509"/>
        <end position="528"/>
    </location>
</feature>
<dbReference type="InterPro" id="IPR022813">
    <property type="entry name" value="SecD/SecF_arch_bac"/>
</dbReference>
<feature type="transmembrane region" description="Helical" evidence="10">
    <location>
        <begin position="651"/>
        <end position="670"/>
    </location>
</feature>
<feature type="domain" description="Protein export membrane protein SecD/SecF C-terminal" evidence="11">
    <location>
        <begin position="392"/>
        <end position="552"/>
    </location>
</feature>
<evidence type="ECO:0000256" key="4">
    <source>
        <dbReference type="ARBA" id="ARBA00022692"/>
    </source>
</evidence>
<sequence length="1062" mass="120226">MVSSVGKKEQVKIIKEPKNKKAISRLIIRIGTLIVLIIAMIVGAFFSADSFRYSYRTGIVYSGGYQAQIDVFDKRDPNYSPDTPNGDSKKGLELLRNKLDPLSNQNLYLQTLGRNSVDVIVGKDMFKSYSELSKTIQRLGALYLTDSKGKDLLISDNNGTKERTPLSDVISGSVTGVDQARRPIITLEIKNQQKWDSIINSLKPSEGGRQAQPLYIWTDIGQMIDDLRHDTDNLQAIATLFSVDIRSKVSSTDWTNIYHIFDMEYYDNGTAQIQPGNLLDLALRYPISQVKEWMEDSRFRFTTLPTNRLLIDPNDKAATTNAYIDPLRPYLQTIIEYNSALTEAYKKYVINWNSIKIGTGAVENSNQITTSTETEARQISNLINGGLSGLEFTIRGYREIPPVVSANVFKISMIILGVLVLAIFIVLLVYYRLFGLIAILTLLFTIISTLYFSSLLKVEISPESIAALIIAFGLSLEGNLLFFSRYKRERYENNIPFEPAMKIANKQTIAVFVDALVVLIILGLSLFWTGTNNIKSFATILLVGLIIAIIMVFAVARLMYWIVIKLHWQEKYHWLDVSRFSLWTWLVKKQSRTLAMDVKKVDSSATDPPPKTELNVTANGETELAASTQAENKKPKQIKHGKWTFYNITKWTPIVGIILLIIALAIGFAGKANIANSIKPGINITINEDLWGTDGSKQVPDEVAIAKLKNQIEEYQQITHHNFSFNIYVIKRQDSGNSNRILVVSTNITKGTFERDLLSSIASFYGASPSDASLSLQQTDPVMEGYILKIAAISLAIALACIFVYTLFRLDWGQFVGMVLAAIFTLVVTIAIAIITQLLITFEMSIAFLTIFGFAIAFETMVMVRAKQNKKTINIREYETFFAYMSEHRAQIKRLRRAHKVYYQEELKKLAIKNPDLKLKALKKQYREQLHRVQLAAKDIKSKNHKIIREIRKEFRVYNYEHNFLQKVANVTIKQMLQHCLTLGIMFTILLITLAAFSGTWFGFNVVILIGLIIGMFVTLFVAIPIWVALEKYRALNKIRVKNYLDSQRVEVDEQVVVGIND</sequence>
<keyword evidence="6 10" id="KW-1133">Transmembrane helix</keyword>
<feature type="transmembrane region" description="Helical" evidence="10">
    <location>
        <begin position="408"/>
        <end position="428"/>
    </location>
</feature>
<feature type="domain" description="Protein export membrane protein SecD/SecF C-terminal" evidence="11">
    <location>
        <begin position="774"/>
        <end position="873"/>
    </location>
</feature>
<feature type="transmembrane region" description="Helical" evidence="10">
    <location>
        <begin position="980"/>
        <end position="1002"/>
    </location>
</feature>
<gene>
    <name evidence="12" type="ORF">GL298_03955</name>
</gene>
<evidence type="ECO:0000256" key="10">
    <source>
        <dbReference type="SAM" id="Phobius"/>
    </source>
</evidence>
<dbReference type="GO" id="GO:0005886">
    <property type="term" value="C:plasma membrane"/>
    <property type="evidence" value="ECO:0007669"/>
    <property type="project" value="UniProtKB-SubCell"/>
</dbReference>
<evidence type="ECO:0000256" key="1">
    <source>
        <dbReference type="ARBA" id="ARBA00004651"/>
    </source>
</evidence>
<dbReference type="EMBL" id="CP046368">
    <property type="protein sequence ID" value="QIA68734.1"/>
    <property type="molecule type" value="Genomic_DNA"/>
</dbReference>
<dbReference type="Pfam" id="PF02355">
    <property type="entry name" value="SecD_SecF_C"/>
    <property type="match status" value="3"/>
</dbReference>
<organism evidence="12 13">
    <name type="scientific">Spiroplasma citri</name>
    <dbReference type="NCBI Taxonomy" id="2133"/>
    <lineage>
        <taxon>Bacteria</taxon>
        <taxon>Bacillati</taxon>
        <taxon>Mycoplasmatota</taxon>
        <taxon>Mollicutes</taxon>
        <taxon>Entomoplasmatales</taxon>
        <taxon>Spiroplasmataceae</taxon>
        <taxon>Spiroplasma</taxon>
    </lineage>
</organism>
<dbReference type="InterPro" id="IPR048634">
    <property type="entry name" value="SecD_SecF_C"/>
</dbReference>
<dbReference type="Gene3D" id="1.20.1640.10">
    <property type="entry name" value="Multidrug efflux transporter AcrB transmembrane domain"/>
    <property type="match status" value="2"/>
</dbReference>
<keyword evidence="8 10" id="KW-0472">Membrane</keyword>
<feature type="transmembrane region" description="Helical" evidence="10">
    <location>
        <begin position="26"/>
        <end position="46"/>
    </location>
</feature>
<dbReference type="PANTHER" id="PTHR30081:SF8">
    <property type="entry name" value="PROTEIN TRANSLOCASE SUBUNIT SECF"/>
    <property type="match status" value="1"/>
</dbReference>
<name>A0AAJ4EJ53_SPICI</name>
<feature type="transmembrane region" description="Helical" evidence="10">
    <location>
        <begin position="540"/>
        <end position="563"/>
    </location>
</feature>
<evidence type="ECO:0000256" key="5">
    <source>
        <dbReference type="ARBA" id="ARBA00022927"/>
    </source>
</evidence>
<reference evidence="12 13" key="1">
    <citation type="submission" date="2019-11" db="EMBL/GenBank/DDBJ databases">
        <title>Whole genome sequencing and comparative genomics analyses of five strains of Spiroplasma citri.</title>
        <authorList>
            <person name="Yokomi R."/>
            <person name="Chen J."/>
            <person name="Rattner R."/>
            <person name="Vidalakis G."/>
        </authorList>
    </citation>
    <scope>NUCLEOTIDE SEQUENCE [LARGE SCALE GENOMIC DNA]</scope>
    <source>
        <strain evidence="12 13">BR12</strain>
    </source>
</reference>
<feature type="transmembrane region" description="Helical" evidence="10">
    <location>
        <begin position="786"/>
        <end position="808"/>
    </location>
</feature>
<comment type="subcellular location">
    <subcellularLocation>
        <location evidence="1">Cell membrane</location>
        <topology evidence="1">Multi-pass membrane protein</topology>
    </subcellularLocation>
</comment>
<proteinExistence type="predicted"/>
<dbReference type="PANTHER" id="PTHR30081">
    <property type="entry name" value="PROTEIN-EXPORT MEMBRANE PROTEIN SEC"/>
    <property type="match status" value="1"/>
</dbReference>
<dbReference type="NCBIfam" id="NF037998">
    <property type="entry name" value="RND_1"/>
    <property type="match status" value="2"/>
</dbReference>
<keyword evidence="2" id="KW-0813">Transport</keyword>
<dbReference type="SUPFAM" id="SSF82866">
    <property type="entry name" value="Multidrug efflux transporter AcrB transmembrane domain"/>
    <property type="match status" value="2"/>
</dbReference>
<dbReference type="AlphaFoldDB" id="A0AAJ4EJ53"/>
<evidence type="ECO:0000256" key="7">
    <source>
        <dbReference type="ARBA" id="ARBA00023010"/>
    </source>
</evidence>
<evidence type="ECO:0000256" key="9">
    <source>
        <dbReference type="SAM" id="Coils"/>
    </source>
</evidence>
<feature type="transmembrane region" description="Helical" evidence="10">
    <location>
        <begin position="433"/>
        <end position="452"/>
    </location>
</feature>
<feature type="transmembrane region" description="Helical" evidence="10">
    <location>
        <begin position="815"/>
        <end position="840"/>
    </location>
</feature>
<dbReference type="Proteomes" id="UP000464735">
    <property type="component" value="Chromosome"/>
</dbReference>
<keyword evidence="4 10" id="KW-0812">Transmembrane</keyword>
<keyword evidence="7" id="KW-0811">Translocation</keyword>
<feature type="coiled-coil region" evidence="9">
    <location>
        <begin position="885"/>
        <end position="943"/>
    </location>
</feature>
<protein>
    <submittedName>
        <fullName evidence="12">Preprotein translocase subunit SecD</fullName>
    </submittedName>
</protein>
<accession>A0AAJ4EJ53</accession>
<evidence type="ECO:0000256" key="3">
    <source>
        <dbReference type="ARBA" id="ARBA00022475"/>
    </source>
</evidence>
<evidence type="ECO:0000313" key="12">
    <source>
        <dbReference type="EMBL" id="QIA68734.1"/>
    </source>
</evidence>
<dbReference type="GO" id="GO:0015031">
    <property type="term" value="P:protein transport"/>
    <property type="evidence" value="ECO:0007669"/>
    <property type="project" value="UniProtKB-KW"/>
</dbReference>
<evidence type="ECO:0000313" key="13">
    <source>
        <dbReference type="Proteomes" id="UP000464735"/>
    </source>
</evidence>
<evidence type="ECO:0000256" key="6">
    <source>
        <dbReference type="ARBA" id="ARBA00022989"/>
    </source>
</evidence>
<evidence type="ECO:0000256" key="8">
    <source>
        <dbReference type="ARBA" id="ARBA00023136"/>
    </source>
</evidence>
<feature type="transmembrane region" description="Helical" evidence="10">
    <location>
        <begin position="464"/>
        <end position="483"/>
    </location>
</feature>
<feature type="transmembrane region" description="Helical" evidence="10">
    <location>
        <begin position="846"/>
        <end position="866"/>
    </location>
</feature>
<evidence type="ECO:0000259" key="11">
    <source>
        <dbReference type="Pfam" id="PF02355"/>
    </source>
</evidence>